<evidence type="ECO:0000256" key="6">
    <source>
        <dbReference type="ARBA" id="ARBA00023136"/>
    </source>
</evidence>
<dbReference type="GO" id="GO:0015344">
    <property type="term" value="F:siderophore uptake transmembrane transporter activity"/>
    <property type="evidence" value="ECO:0007669"/>
    <property type="project" value="TreeGrafter"/>
</dbReference>
<dbReference type="GO" id="GO:0009279">
    <property type="term" value="C:cell outer membrane"/>
    <property type="evidence" value="ECO:0007669"/>
    <property type="project" value="UniProtKB-SubCell"/>
</dbReference>
<dbReference type="AlphaFoldDB" id="A0A7Y9PHK1"/>
<keyword evidence="4" id="KW-0812">Transmembrane</keyword>
<keyword evidence="5" id="KW-0732">Signal</keyword>
<proteinExistence type="predicted"/>
<dbReference type="RefSeq" id="WP_246301863.1">
    <property type="nucleotide sequence ID" value="NZ_JACCCW010000002.1"/>
</dbReference>
<sequence length="1164" mass="124060">MATTPLFGQSTQGSILGEVKDSSGAIVPAAEIVLTNTDEGTVRSTHSNSTGSYQFLDVKSAHYAIEVSAPGFQKWVVTGVALTARQELREDVSLTLGGLQQEVKVSGDTVSSIETETNTISAVLSAEDVQNLPVNSRAGINGTSGLSLIGTLPGVQSDPNGFSLQGALPFQTEVAVDGVTIQSATGNSPIADAFPSTEAIAELRADGVGNNAEFGQPGSVTVITKSGANKVHGSAFWYHQNAAFNAIPFGADSKPHLVGNTFGGSVSGPVVIPHLYNGHNKTFFFGDYEGYRLPRQSTNQYTVPTAAMKTGDFSNYSAHGFTGLTNPYTGGSYGTTLPSINSAAKQFLQFFPDPNHGNTTSYVDGQSPNYYVNQDASQRSDQFDIRGDQYLGANQKFLIWARYTWKDFPANSPEALAVPSAQKINNNRVLNTSGNWTITPSLINEFRFGYTLSTTGQTNSLNGTAFTNGLGLNGLQNLFYNGLPELDFNNLSSLNADRLDSSTKSNTYVYTDSLSWSKGKHNLKFGADIRSIEALTPLGFNGSDNYGTFQFNTSGSAGLFTGVDFADFLAGIPNQSFYDVVQQDNDGKTKHYHFFAQDEWKASQKLTLTYGLRYEYHPAYSDPHGDIGNFDPSVAGSGAVIYPDGKSSLLSQAFLASANACPTLGSSTGGATVNGAACMPVLSNSQAGYPLGLKKVPHLRFMPRFGFAYRPFDSSKTTIRGGVGLYNITLLGSNFYSLTGTLQANTQQYTNTYNATTHAIGYAWPAIYAGAGSSSNTVSYGQDYFGTANSTNWKDPYTEQYSLSIDHDFGSGYAGRISYIGSETHDLVWAPDENTLPFSSTVSAYNQPLSARLFPNWGRINTRATGANESYNSLQAEASHRFQKGLQFNASWTWAKALADNQGPIASGLASENGSSTNVRATSILDRHADFGNTYGTRRHRFNTTVVYDLPFGRGKQFAGNIPRIADAVIGGWRISSILLLQTGDFLTPYFPAGQGDPSGTGSGLTSTGTGFDPGHRTQHADTVAGVAWKPSGQNRNNWVNTKAFTCPGDPNWSVGTSCTTGGGLAGELAPIGRFGNTPVGAITGPGMVNLSAGISKTFVLVEGVHLKAEGTFTNVLNHTNLNDPIMDLSSKSFGLITSAIGVGTTSYDQGGNRTGQVSMRLEF</sequence>
<dbReference type="PANTHER" id="PTHR30069">
    <property type="entry name" value="TONB-DEPENDENT OUTER MEMBRANE RECEPTOR"/>
    <property type="match status" value="1"/>
</dbReference>
<dbReference type="Proteomes" id="UP000589520">
    <property type="component" value="Unassembled WGS sequence"/>
</dbReference>
<evidence type="ECO:0000259" key="8">
    <source>
        <dbReference type="Pfam" id="PF25183"/>
    </source>
</evidence>
<dbReference type="PANTHER" id="PTHR30069:SF29">
    <property type="entry name" value="HEMOGLOBIN AND HEMOGLOBIN-HAPTOGLOBIN-BINDING PROTEIN 1-RELATED"/>
    <property type="match status" value="1"/>
</dbReference>
<dbReference type="Pfam" id="PF25183">
    <property type="entry name" value="OMP_b-brl_4"/>
    <property type="match status" value="1"/>
</dbReference>
<reference evidence="9 10" key="1">
    <citation type="submission" date="2020-07" db="EMBL/GenBank/DDBJ databases">
        <title>Genomic Encyclopedia of Type Strains, Phase IV (KMG-V): Genome sequencing to study the core and pangenomes of soil and plant-associated prokaryotes.</title>
        <authorList>
            <person name="Whitman W."/>
        </authorList>
    </citation>
    <scope>NUCLEOTIDE SEQUENCE [LARGE SCALE GENOMIC DNA]</scope>
    <source>
        <strain evidence="9 10">X4EP2</strain>
    </source>
</reference>
<dbReference type="EMBL" id="JACCCW010000002">
    <property type="protein sequence ID" value="NYF80029.1"/>
    <property type="molecule type" value="Genomic_DNA"/>
</dbReference>
<evidence type="ECO:0000313" key="9">
    <source>
        <dbReference type="EMBL" id="NYF80029.1"/>
    </source>
</evidence>
<name>A0A7Y9PHK1_9BACT</name>
<evidence type="ECO:0000256" key="7">
    <source>
        <dbReference type="ARBA" id="ARBA00023237"/>
    </source>
</evidence>
<keyword evidence="2" id="KW-0813">Transport</keyword>
<dbReference type="InterPro" id="IPR057601">
    <property type="entry name" value="Oar-like_b-barrel"/>
</dbReference>
<dbReference type="Gene3D" id="2.60.40.1120">
    <property type="entry name" value="Carboxypeptidase-like, regulatory domain"/>
    <property type="match status" value="1"/>
</dbReference>
<evidence type="ECO:0000256" key="5">
    <source>
        <dbReference type="ARBA" id="ARBA00022729"/>
    </source>
</evidence>
<evidence type="ECO:0000313" key="10">
    <source>
        <dbReference type="Proteomes" id="UP000589520"/>
    </source>
</evidence>
<gene>
    <name evidence="9" type="ORF">HDF17_002349</name>
</gene>
<dbReference type="SUPFAM" id="SSF49464">
    <property type="entry name" value="Carboxypeptidase regulatory domain-like"/>
    <property type="match status" value="1"/>
</dbReference>
<dbReference type="SUPFAM" id="SSF56935">
    <property type="entry name" value="Porins"/>
    <property type="match status" value="1"/>
</dbReference>
<evidence type="ECO:0000256" key="3">
    <source>
        <dbReference type="ARBA" id="ARBA00022452"/>
    </source>
</evidence>
<dbReference type="Gene3D" id="2.40.170.20">
    <property type="entry name" value="TonB-dependent receptor, beta-barrel domain"/>
    <property type="match status" value="1"/>
</dbReference>
<keyword evidence="6" id="KW-0472">Membrane</keyword>
<evidence type="ECO:0000256" key="1">
    <source>
        <dbReference type="ARBA" id="ARBA00004571"/>
    </source>
</evidence>
<keyword evidence="3" id="KW-1134">Transmembrane beta strand</keyword>
<comment type="caution">
    <text evidence="9">The sequence shown here is derived from an EMBL/GenBank/DDBJ whole genome shotgun (WGS) entry which is preliminary data.</text>
</comment>
<dbReference type="Pfam" id="PF13620">
    <property type="entry name" value="CarboxypepD_reg"/>
    <property type="match status" value="1"/>
</dbReference>
<feature type="domain" description="TonB-dependent transporter Oar-like beta-barrel" evidence="8">
    <location>
        <begin position="223"/>
        <end position="1141"/>
    </location>
</feature>
<dbReference type="InterPro" id="IPR008969">
    <property type="entry name" value="CarboxyPept-like_regulatory"/>
</dbReference>
<dbReference type="InterPro" id="IPR036942">
    <property type="entry name" value="Beta-barrel_TonB_sf"/>
</dbReference>
<dbReference type="GO" id="GO:0044718">
    <property type="term" value="P:siderophore transmembrane transport"/>
    <property type="evidence" value="ECO:0007669"/>
    <property type="project" value="TreeGrafter"/>
</dbReference>
<comment type="subcellular location">
    <subcellularLocation>
        <location evidence="1">Cell outer membrane</location>
        <topology evidence="1">Multi-pass membrane protein</topology>
    </subcellularLocation>
</comment>
<organism evidence="9 10">
    <name type="scientific">Granulicella arctica</name>
    <dbReference type="NCBI Taxonomy" id="940613"/>
    <lineage>
        <taxon>Bacteria</taxon>
        <taxon>Pseudomonadati</taxon>
        <taxon>Acidobacteriota</taxon>
        <taxon>Terriglobia</taxon>
        <taxon>Terriglobales</taxon>
        <taxon>Acidobacteriaceae</taxon>
        <taxon>Granulicella</taxon>
    </lineage>
</organism>
<evidence type="ECO:0000256" key="2">
    <source>
        <dbReference type="ARBA" id="ARBA00022448"/>
    </source>
</evidence>
<keyword evidence="7" id="KW-0998">Cell outer membrane</keyword>
<accession>A0A7Y9PHK1</accession>
<keyword evidence="10" id="KW-1185">Reference proteome</keyword>
<protein>
    <recommendedName>
        <fullName evidence="8">TonB-dependent transporter Oar-like beta-barrel domain-containing protein</fullName>
    </recommendedName>
</protein>
<dbReference type="InterPro" id="IPR039426">
    <property type="entry name" value="TonB-dep_rcpt-like"/>
</dbReference>
<evidence type="ECO:0000256" key="4">
    <source>
        <dbReference type="ARBA" id="ARBA00022692"/>
    </source>
</evidence>